<evidence type="ECO:0000313" key="1">
    <source>
        <dbReference type="EMBL" id="GAA4714559.1"/>
    </source>
</evidence>
<evidence type="ECO:0008006" key="3">
    <source>
        <dbReference type="Google" id="ProtNLM"/>
    </source>
</evidence>
<comment type="caution">
    <text evidence="1">The sequence shown here is derived from an EMBL/GenBank/DDBJ whole genome shotgun (WGS) entry which is preliminary data.</text>
</comment>
<gene>
    <name evidence="1" type="ORF">GCM10023215_67180</name>
</gene>
<dbReference type="Proteomes" id="UP001500325">
    <property type="component" value="Unassembled WGS sequence"/>
</dbReference>
<name>A0ABP8XSR0_9PSEU</name>
<keyword evidence="2" id="KW-1185">Reference proteome</keyword>
<protein>
    <recommendedName>
        <fullName evidence="3">Light-mediated development protein DET1</fullName>
    </recommendedName>
</protein>
<accession>A0ABP8XSR0</accession>
<reference evidence="2" key="1">
    <citation type="journal article" date="2019" name="Int. J. Syst. Evol. Microbiol.">
        <title>The Global Catalogue of Microorganisms (GCM) 10K type strain sequencing project: providing services to taxonomists for standard genome sequencing and annotation.</title>
        <authorList>
            <consortium name="The Broad Institute Genomics Platform"/>
            <consortium name="The Broad Institute Genome Sequencing Center for Infectious Disease"/>
            <person name="Wu L."/>
            <person name="Ma J."/>
        </authorList>
    </citation>
    <scope>NUCLEOTIDE SEQUENCE [LARGE SCALE GENOMIC DNA]</scope>
    <source>
        <strain evidence="2">JCM 18055</strain>
    </source>
</reference>
<evidence type="ECO:0000313" key="2">
    <source>
        <dbReference type="Proteomes" id="UP001500325"/>
    </source>
</evidence>
<dbReference type="EMBL" id="BAABIC010000043">
    <property type="protein sequence ID" value="GAA4714559.1"/>
    <property type="molecule type" value="Genomic_DNA"/>
</dbReference>
<organism evidence="1 2">
    <name type="scientific">Pseudonocardia yuanmonensis</name>
    <dbReference type="NCBI Taxonomy" id="1095914"/>
    <lineage>
        <taxon>Bacteria</taxon>
        <taxon>Bacillati</taxon>
        <taxon>Actinomycetota</taxon>
        <taxon>Actinomycetes</taxon>
        <taxon>Pseudonocardiales</taxon>
        <taxon>Pseudonocardiaceae</taxon>
        <taxon>Pseudonocardia</taxon>
    </lineage>
</organism>
<proteinExistence type="predicted"/>
<sequence>MNPPPEASSTPEPVCWLGHVTLEGADAPVAVVLDGREGNQVFVRQADPADGEPPRIPIYDGEQVVMMTAIAAVSVNQTEEVGRVDDLLTWARAVPVRREGNTVFARTLTHGEPDEGHRVHVRPGDQLSFEQGTIVIELDAIDEKEAAGVAEGEYVPITPVLWTWMSVGGGHDQGKVRYLLAAARRLDAANVLLADVEKRRQELAREDLTGPVIRRGLFGLIAAVELAVVAVGRVCDMIDKAGSLLGSMVPVPQTVAAKRAAVNDIRNAYEHIEDRALGTVFGRPHPDALTIFNHVDLLERDRISYGASSLDLKAEMPNLISEARQFLKDVAADA</sequence>